<reference evidence="2 3" key="1">
    <citation type="submission" date="2016-10" db="EMBL/GenBank/DDBJ databases">
        <authorList>
            <person name="Varghese N."/>
            <person name="Submissions S."/>
        </authorList>
    </citation>
    <scope>NUCLEOTIDE SEQUENCE [LARGE SCALE GENOMIC DNA]</scope>
    <source>
        <strain evidence="2 3">DSM 18839</strain>
    </source>
</reference>
<comment type="caution">
    <text evidence="2">The sequence shown here is derived from an EMBL/GenBank/DDBJ whole genome shotgun (WGS) entry which is preliminary data.</text>
</comment>
<feature type="coiled-coil region" evidence="1">
    <location>
        <begin position="13"/>
        <end position="61"/>
    </location>
</feature>
<dbReference type="RefSeq" id="WP_028796174.1">
    <property type="nucleotide sequence ID" value="NZ_FNBW01000006.1"/>
</dbReference>
<gene>
    <name evidence="2" type="ORF">SAMN05660686_02164</name>
</gene>
<dbReference type="OrthoDB" id="7282689at2"/>
<keyword evidence="3" id="KW-1185">Reference proteome</keyword>
<evidence type="ECO:0000313" key="2">
    <source>
        <dbReference type="EMBL" id="SDF74525.1"/>
    </source>
</evidence>
<dbReference type="AlphaFoldDB" id="A0A8G2EV69"/>
<name>A0A8G2EV69_9PROT</name>
<evidence type="ECO:0000313" key="3">
    <source>
        <dbReference type="Proteomes" id="UP000198615"/>
    </source>
</evidence>
<protein>
    <submittedName>
        <fullName evidence="2">Uncharacterized protein</fullName>
    </submittedName>
</protein>
<evidence type="ECO:0000256" key="1">
    <source>
        <dbReference type="SAM" id="Coils"/>
    </source>
</evidence>
<organism evidence="2 3">
    <name type="scientific">Thalassobaculum litoreum DSM 18839</name>
    <dbReference type="NCBI Taxonomy" id="1123362"/>
    <lineage>
        <taxon>Bacteria</taxon>
        <taxon>Pseudomonadati</taxon>
        <taxon>Pseudomonadota</taxon>
        <taxon>Alphaproteobacteria</taxon>
        <taxon>Rhodospirillales</taxon>
        <taxon>Thalassobaculaceae</taxon>
        <taxon>Thalassobaculum</taxon>
    </lineage>
</organism>
<keyword evidence="1" id="KW-0175">Coiled coil</keyword>
<dbReference type="EMBL" id="FNBW01000006">
    <property type="protein sequence ID" value="SDF74525.1"/>
    <property type="molecule type" value="Genomic_DNA"/>
</dbReference>
<dbReference type="Gene3D" id="1.20.5.1070">
    <property type="entry name" value="Head and neck region of the ectodomain of NDV fusion glycoprotein"/>
    <property type="match status" value="1"/>
</dbReference>
<sequence length="68" mass="7978">MPEEPTNLVLELLRRIDTKVDALRDDMLEVKQRLSLVEEGVAIVHRRLDRLEIRVDRIEKRLGLADAF</sequence>
<dbReference type="Proteomes" id="UP000198615">
    <property type="component" value="Unassembled WGS sequence"/>
</dbReference>
<proteinExistence type="predicted"/>
<accession>A0A8G2EV69</accession>